<dbReference type="EMBL" id="BTSX01000005">
    <property type="protein sequence ID" value="GMT00370.1"/>
    <property type="molecule type" value="Genomic_DNA"/>
</dbReference>
<dbReference type="Gene3D" id="3.30.200.20">
    <property type="entry name" value="Phosphorylase Kinase, domain 1"/>
    <property type="match status" value="1"/>
</dbReference>
<dbReference type="InterPro" id="IPR036860">
    <property type="entry name" value="SH2_dom_sf"/>
</dbReference>
<accession>A0AAV5U1R5</accession>
<dbReference type="Pfam" id="PF07714">
    <property type="entry name" value="PK_Tyr_Ser-Thr"/>
    <property type="match status" value="1"/>
</dbReference>
<dbReference type="Gene3D" id="3.30.505.10">
    <property type="entry name" value="SH2 domain"/>
    <property type="match status" value="1"/>
</dbReference>
<feature type="domain" description="SH2" evidence="8">
    <location>
        <begin position="33"/>
        <end position="116"/>
    </location>
</feature>
<feature type="non-terminal residue" evidence="10">
    <location>
        <position position="1"/>
    </location>
</feature>
<dbReference type="GO" id="GO:0004715">
    <property type="term" value="F:non-membrane spanning protein tyrosine kinase activity"/>
    <property type="evidence" value="ECO:0007669"/>
    <property type="project" value="UniProtKB-EC"/>
</dbReference>
<evidence type="ECO:0000256" key="7">
    <source>
        <dbReference type="RuleBase" id="RU362096"/>
    </source>
</evidence>
<dbReference type="GO" id="GO:0005524">
    <property type="term" value="F:ATP binding"/>
    <property type="evidence" value="ECO:0007669"/>
    <property type="project" value="UniProtKB-KW"/>
</dbReference>
<dbReference type="SUPFAM" id="SSF55550">
    <property type="entry name" value="SH2 domain"/>
    <property type="match status" value="1"/>
</dbReference>
<gene>
    <name evidence="10" type="ORF">PENTCL1PPCAC_22544</name>
</gene>
<dbReference type="Proteomes" id="UP001432027">
    <property type="component" value="Unassembled WGS sequence"/>
</dbReference>
<dbReference type="AlphaFoldDB" id="A0AAV5U1R5"/>
<feature type="domain" description="Protein kinase" evidence="9">
    <location>
        <begin position="134"/>
        <end position="228"/>
    </location>
</feature>
<keyword evidence="1 7" id="KW-0808">Transferase</keyword>
<dbReference type="PANTHER" id="PTHR24418">
    <property type="entry name" value="TYROSINE-PROTEIN KINASE"/>
    <property type="match status" value="1"/>
</dbReference>
<name>A0AAV5U1R5_9BILA</name>
<evidence type="ECO:0000259" key="9">
    <source>
        <dbReference type="PROSITE" id="PS50011"/>
    </source>
</evidence>
<proteinExistence type="inferred from homology"/>
<dbReference type="SMART" id="SM00252">
    <property type="entry name" value="SH2"/>
    <property type="match status" value="1"/>
</dbReference>
<evidence type="ECO:0000313" key="10">
    <source>
        <dbReference type="EMBL" id="GMT00370.1"/>
    </source>
</evidence>
<dbReference type="EC" id="2.7.10.2" evidence="7"/>
<evidence type="ECO:0000256" key="5">
    <source>
        <dbReference type="ARBA" id="ARBA00023137"/>
    </source>
</evidence>
<dbReference type="InterPro" id="IPR011009">
    <property type="entry name" value="Kinase-like_dom_sf"/>
</dbReference>
<keyword evidence="11" id="KW-1185">Reference proteome</keyword>
<keyword evidence="3 7" id="KW-0418">Kinase</keyword>
<dbReference type="CDD" id="cd10361">
    <property type="entry name" value="SH2_Fps_family"/>
    <property type="match status" value="1"/>
</dbReference>
<evidence type="ECO:0000313" key="11">
    <source>
        <dbReference type="Proteomes" id="UP001432027"/>
    </source>
</evidence>
<keyword evidence="5 7" id="KW-0829">Tyrosine-protein kinase</keyword>
<protein>
    <recommendedName>
        <fullName evidence="7">Tyrosine-protein kinase</fullName>
        <ecNumber evidence="7">2.7.10.2</ecNumber>
    </recommendedName>
</protein>
<dbReference type="InterPro" id="IPR001245">
    <property type="entry name" value="Ser-Thr/Tyr_kinase_cat_dom"/>
</dbReference>
<dbReference type="InterPro" id="IPR000980">
    <property type="entry name" value="SH2"/>
</dbReference>
<evidence type="ECO:0000256" key="2">
    <source>
        <dbReference type="ARBA" id="ARBA00022741"/>
    </source>
</evidence>
<comment type="catalytic activity">
    <reaction evidence="7">
        <text>L-tyrosyl-[protein] + ATP = O-phospho-L-tyrosyl-[protein] + ADP + H(+)</text>
        <dbReference type="Rhea" id="RHEA:10596"/>
        <dbReference type="Rhea" id="RHEA-COMP:10136"/>
        <dbReference type="Rhea" id="RHEA-COMP:20101"/>
        <dbReference type="ChEBI" id="CHEBI:15378"/>
        <dbReference type="ChEBI" id="CHEBI:30616"/>
        <dbReference type="ChEBI" id="CHEBI:46858"/>
        <dbReference type="ChEBI" id="CHEBI:61978"/>
        <dbReference type="ChEBI" id="CHEBI:456216"/>
        <dbReference type="EC" id="2.7.10.2"/>
    </reaction>
</comment>
<dbReference type="SUPFAM" id="SSF56112">
    <property type="entry name" value="Protein kinase-like (PK-like)"/>
    <property type="match status" value="1"/>
</dbReference>
<keyword evidence="6" id="KW-0727">SH2 domain</keyword>
<feature type="non-terminal residue" evidence="10">
    <location>
        <position position="228"/>
    </location>
</feature>
<keyword evidence="2 7" id="KW-0547">Nucleotide-binding</keyword>
<dbReference type="PROSITE" id="PS50011">
    <property type="entry name" value="PROTEIN_KINASE_DOM"/>
    <property type="match status" value="1"/>
</dbReference>
<dbReference type="Pfam" id="PF00017">
    <property type="entry name" value="SH2"/>
    <property type="match status" value="1"/>
</dbReference>
<sequence length="228" mass="26126">PVVYLYRAMGSIIEEPGTERSRSITDLFRHEQFYHGIIMKTDAEALLKKEGDFVLRKTEHYSGVIVLCLSVRTDGEKDTNKSYFVDPSHKETSISKLITYYINTNTPLTLSTNAKLKKSMDRPPWVIDHDSIYIIRKIAPNIGTFSTVYTAKYGNKKGNEIVVAKALKSEANRDTRCKFMKEARMMRYCDHPNVLKILGVALHYFPIIIVMEWCEGGTMSLYLKKNGK</sequence>
<keyword evidence="4 7" id="KW-0067">ATP-binding</keyword>
<dbReference type="PROSITE" id="PS50001">
    <property type="entry name" value="SH2"/>
    <property type="match status" value="1"/>
</dbReference>
<reference evidence="10" key="1">
    <citation type="submission" date="2023-10" db="EMBL/GenBank/DDBJ databases">
        <title>Genome assembly of Pristionchus species.</title>
        <authorList>
            <person name="Yoshida K."/>
            <person name="Sommer R.J."/>
        </authorList>
    </citation>
    <scope>NUCLEOTIDE SEQUENCE</scope>
    <source>
        <strain evidence="10">RS0144</strain>
    </source>
</reference>
<dbReference type="InterPro" id="IPR035849">
    <property type="entry name" value="Fes/Fps/Fer_SH2"/>
</dbReference>
<evidence type="ECO:0000256" key="1">
    <source>
        <dbReference type="ARBA" id="ARBA00022679"/>
    </source>
</evidence>
<comment type="similarity">
    <text evidence="7">Belongs to the protein kinase superfamily. Tyr protein kinase family.</text>
</comment>
<dbReference type="InterPro" id="IPR000719">
    <property type="entry name" value="Prot_kinase_dom"/>
</dbReference>
<comment type="caution">
    <text evidence="10">The sequence shown here is derived from an EMBL/GenBank/DDBJ whole genome shotgun (WGS) entry which is preliminary data.</text>
</comment>
<evidence type="ECO:0000256" key="6">
    <source>
        <dbReference type="PROSITE-ProRule" id="PRU00191"/>
    </source>
</evidence>
<evidence type="ECO:0000256" key="4">
    <source>
        <dbReference type="ARBA" id="ARBA00022840"/>
    </source>
</evidence>
<organism evidence="10 11">
    <name type="scientific">Pristionchus entomophagus</name>
    <dbReference type="NCBI Taxonomy" id="358040"/>
    <lineage>
        <taxon>Eukaryota</taxon>
        <taxon>Metazoa</taxon>
        <taxon>Ecdysozoa</taxon>
        <taxon>Nematoda</taxon>
        <taxon>Chromadorea</taxon>
        <taxon>Rhabditida</taxon>
        <taxon>Rhabditina</taxon>
        <taxon>Diplogasteromorpha</taxon>
        <taxon>Diplogasteroidea</taxon>
        <taxon>Neodiplogasteridae</taxon>
        <taxon>Pristionchus</taxon>
    </lineage>
</organism>
<evidence type="ECO:0000259" key="8">
    <source>
        <dbReference type="PROSITE" id="PS50001"/>
    </source>
</evidence>
<evidence type="ECO:0000256" key="3">
    <source>
        <dbReference type="ARBA" id="ARBA00022777"/>
    </source>
</evidence>
<dbReference type="InterPro" id="IPR050198">
    <property type="entry name" value="Non-receptor_tyrosine_kinases"/>
</dbReference>